<keyword evidence="4 5" id="KW-0103">Bromodomain</keyword>
<dbReference type="InterPro" id="IPR001487">
    <property type="entry name" value="Bromodomain"/>
</dbReference>
<keyword evidence="3" id="KW-0067">ATP-binding</keyword>
<dbReference type="Gene3D" id="3.40.50.300">
    <property type="entry name" value="P-loop containing nucleotide triphosphate hydrolases"/>
    <property type="match status" value="2"/>
</dbReference>
<evidence type="ECO:0000313" key="8">
    <source>
        <dbReference type="EMBL" id="KAL3287426.1"/>
    </source>
</evidence>
<proteinExistence type="inferred from homology"/>
<evidence type="ECO:0000256" key="1">
    <source>
        <dbReference type="ARBA" id="ARBA00006914"/>
    </source>
</evidence>
<dbReference type="SUPFAM" id="SSF52540">
    <property type="entry name" value="P-loop containing nucleoside triphosphate hydrolases"/>
    <property type="match status" value="2"/>
</dbReference>
<feature type="region of interest" description="Disordered" evidence="6">
    <location>
        <begin position="983"/>
        <end position="1009"/>
    </location>
</feature>
<organism evidence="8 9">
    <name type="scientific">Cryptolaemus montrouzieri</name>
    <dbReference type="NCBI Taxonomy" id="559131"/>
    <lineage>
        <taxon>Eukaryota</taxon>
        <taxon>Metazoa</taxon>
        <taxon>Ecdysozoa</taxon>
        <taxon>Arthropoda</taxon>
        <taxon>Hexapoda</taxon>
        <taxon>Insecta</taxon>
        <taxon>Pterygota</taxon>
        <taxon>Neoptera</taxon>
        <taxon>Endopterygota</taxon>
        <taxon>Coleoptera</taxon>
        <taxon>Polyphaga</taxon>
        <taxon>Cucujiformia</taxon>
        <taxon>Coccinelloidea</taxon>
        <taxon>Coccinellidae</taxon>
        <taxon>Scymninae</taxon>
        <taxon>Scymnini</taxon>
        <taxon>Cryptolaemus</taxon>
    </lineage>
</organism>
<feature type="region of interest" description="Disordered" evidence="6">
    <location>
        <begin position="203"/>
        <end position="500"/>
    </location>
</feature>
<name>A0ABD2P9L3_9CUCU</name>
<evidence type="ECO:0000256" key="3">
    <source>
        <dbReference type="ARBA" id="ARBA00022840"/>
    </source>
</evidence>
<reference evidence="8 9" key="1">
    <citation type="journal article" date="2021" name="BMC Biol.">
        <title>Horizontally acquired antibacterial genes associated with adaptive radiation of ladybird beetles.</title>
        <authorList>
            <person name="Li H.S."/>
            <person name="Tang X.F."/>
            <person name="Huang Y.H."/>
            <person name="Xu Z.Y."/>
            <person name="Chen M.L."/>
            <person name="Du X.Y."/>
            <person name="Qiu B.Y."/>
            <person name="Chen P.T."/>
            <person name="Zhang W."/>
            <person name="Slipinski A."/>
            <person name="Escalona H.E."/>
            <person name="Waterhouse R.M."/>
            <person name="Zwick A."/>
            <person name="Pang H."/>
        </authorList>
    </citation>
    <scope>NUCLEOTIDE SEQUENCE [LARGE SCALE GENOMIC DNA]</scope>
    <source>
        <strain evidence="8">SYSU2018</strain>
    </source>
</reference>
<dbReference type="Pfam" id="PF00004">
    <property type="entry name" value="AAA"/>
    <property type="match status" value="1"/>
</dbReference>
<gene>
    <name evidence="8" type="ORF">HHI36_001898</name>
</gene>
<feature type="compositionally biased region" description="Polar residues" evidence="6">
    <location>
        <begin position="362"/>
        <end position="372"/>
    </location>
</feature>
<dbReference type="InterPro" id="IPR045199">
    <property type="entry name" value="ATAD2-like"/>
</dbReference>
<feature type="domain" description="Bromo" evidence="7">
    <location>
        <begin position="1039"/>
        <end position="1109"/>
    </location>
</feature>
<feature type="compositionally biased region" description="Pro residues" evidence="6">
    <location>
        <begin position="993"/>
        <end position="1007"/>
    </location>
</feature>
<feature type="compositionally biased region" description="Basic and acidic residues" evidence="6">
    <location>
        <begin position="323"/>
        <end position="332"/>
    </location>
</feature>
<dbReference type="SMART" id="SM00382">
    <property type="entry name" value="AAA"/>
    <property type="match status" value="1"/>
</dbReference>
<evidence type="ECO:0000256" key="4">
    <source>
        <dbReference type="ARBA" id="ARBA00023117"/>
    </source>
</evidence>
<feature type="compositionally biased region" description="Basic and acidic residues" evidence="6">
    <location>
        <begin position="1221"/>
        <end position="1244"/>
    </location>
</feature>
<evidence type="ECO:0000259" key="7">
    <source>
        <dbReference type="PROSITE" id="PS50014"/>
    </source>
</evidence>
<dbReference type="PROSITE" id="PS50014">
    <property type="entry name" value="BROMODOMAIN_2"/>
    <property type="match status" value="1"/>
</dbReference>
<feature type="compositionally biased region" description="Basic and acidic residues" evidence="6">
    <location>
        <begin position="306"/>
        <end position="315"/>
    </location>
</feature>
<dbReference type="CDD" id="cd05528">
    <property type="entry name" value="Bromo_AAA"/>
    <property type="match status" value="1"/>
</dbReference>
<dbReference type="SMART" id="SM00297">
    <property type="entry name" value="BROMO"/>
    <property type="match status" value="1"/>
</dbReference>
<dbReference type="SUPFAM" id="SSF47370">
    <property type="entry name" value="Bromodomain"/>
    <property type="match status" value="1"/>
</dbReference>
<feature type="compositionally biased region" description="Basic and acidic residues" evidence="6">
    <location>
        <begin position="220"/>
        <end position="233"/>
    </location>
</feature>
<keyword evidence="2" id="KW-0547">Nucleotide-binding</keyword>
<dbReference type="PANTHER" id="PTHR23069">
    <property type="entry name" value="AAA DOMAIN-CONTAINING"/>
    <property type="match status" value="1"/>
</dbReference>
<dbReference type="Pfam" id="PF00439">
    <property type="entry name" value="Bromodomain"/>
    <property type="match status" value="1"/>
</dbReference>
<dbReference type="InterPro" id="IPR003959">
    <property type="entry name" value="ATPase_AAA_core"/>
</dbReference>
<protein>
    <recommendedName>
        <fullName evidence="7">Bromo domain-containing protein</fullName>
    </recommendedName>
</protein>
<comment type="similarity">
    <text evidence="1">Belongs to the AAA ATPase family.</text>
</comment>
<evidence type="ECO:0000256" key="5">
    <source>
        <dbReference type="PROSITE-ProRule" id="PRU00035"/>
    </source>
</evidence>
<sequence>MVNTRRTGGTPINTASNLRTTRRSAVTTPGGSSSISESETEDSHVEDYSGNSNDKRKLRSKKKLVLPRVRELRSRFTYNKFSSHRRQIKNINARHLINERQGLKLYSSRKMHVESDSSNGNFEEEIYSFRQSTHRLKRLSSNLNRIERRTALSLRPISRKCYADDTHSPLTFNSDEGRKTYPKRKRVVRFKNTSWLADDQMHKVGYPNLNPIPYSEEDSRDVPENDTSKETRRTTRQTNTTSDNKNRVTKTSKYVYDYDDSDQRTQNDSIHLRRSSRELRSKRSSNDQEKDESMGMRCLRSQCPQVKEEIDRENKLSLNNLDDTSKDIIDDSNKEEDADADKKKTTANQDSSDSDAPLKLPRNNNRTTSPNKQFRLPVPRTRKVSSSSDSTVEEKQQHRRMRKKPVPPEGNSRPYLFRQRPPKPPAQPNREDFSMPGTSRNAMNLARKRHYKRVRRSSSSSSDSSEESVRTYSKTPKSPHSKNEQRMKRKSVAGGSNIIPIGPETLDGTVRFDSIGGLDSHIQCLKEMILLPMMYPEVFQQFHIKPPRGVLFHGPPGTGKTLIARALANECSFGKKKVSFFMRKGADLLSKWIGESEKQLRLLFEQASEMKPSIIFFDELDGLIPVRSSRNDQIHASIVSTLLALMDGLDDRGEIIVIGATNRIDAIDPAFRRPGRFDRELLFPLPARKEREEILNVHVSQWLKPPNSQLMSYLAEQAVGYCGSDLRALCSEAVIQSFRRTYPQVYNSQHKLLLKPEEVNVQKLDFMRAKSILTPAAYRTNQCVSRKLLPILEPLLSDYMKNILATLDATFPHGVHEKLARVKLSANIRPAQILLVGEGSGHGQTEHLAPAIIYRMEHIQCYTLNLATLYKESNRSSEEVTLQLFTEARRNVPSVIYLPCIDKFWNLVSETTKAILLDQLSQMDPHVPILIFVTSDTLYKELPERVKKLFSTYRKEVFQISAPSAEQRKNFFKPLIMENSMKPVRLPRQKTRTPPPLPKAPTPPPSPISEEQLKKLYEKEEHTLRELRIFLRDMCRKLAQNKMFFMFTKPVDIEEVPDYPTIIKQPMDLETMMMKVDFHRYECAKDFLSDIELIVQNALEYNPARTSVDKQIRHRACSLRDYAYTLIKTEMDSDFEEKCQDIAKSRKGRQRKVKHLPEYLVTPDIASCLDELEEKDSEKTIVVNRKSEPCPISKVTPLRKRKAGSWQKGFVKSNKRKKKEKMSLDNEEEEKKAAERSSGDEFKENNPQLDVTKIDTSLDEENNRHSINGNCEMSNKVFNDSLPMTPSRPEISSWQSPKRRLSDMMSPSELLEDPLYFDDVDQAMNESGELLVTKVPIECSMHELEMVLDQIVKLTAGYTLHSLLDLHNQLSKIVRRYLRTYSRTNLPKELQKS</sequence>
<comment type="caution">
    <text evidence="8">The sequence shown here is derived from an EMBL/GenBank/DDBJ whole genome shotgun (WGS) entry which is preliminary data.</text>
</comment>
<dbReference type="InterPro" id="IPR027417">
    <property type="entry name" value="P-loop_NTPase"/>
</dbReference>
<feature type="region of interest" description="Disordered" evidence="6">
    <location>
        <begin position="1"/>
        <end position="61"/>
    </location>
</feature>
<dbReference type="InterPro" id="IPR036427">
    <property type="entry name" value="Bromodomain-like_sf"/>
</dbReference>
<evidence type="ECO:0000313" key="9">
    <source>
        <dbReference type="Proteomes" id="UP001516400"/>
    </source>
</evidence>
<accession>A0ABD2P9L3</accession>
<keyword evidence="9" id="KW-1185">Reference proteome</keyword>
<feature type="compositionally biased region" description="Polar residues" evidence="6">
    <location>
        <begin position="1"/>
        <end position="31"/>
    </location>
</feature>
<feature type="compositionally biased region" description="Basic residues" evidence="6">
    <location>
        <begin position="446"/>
        <end position="456"/>
    </location>
</feature>
<dbReference type="PANTHER" id="PTHR23069:SF0">
    <property type="entry name" value="TAT-BINDING HOMOLOG 7"/>
    <property type="match status" value="1"/>
</dbReference>
<dbReference type="InterPro" id="IPR003593">
    <property type="entry name" value="AAA+_ATPase"/>
</dbReference>
<feature type="compositionally biased region" description="Basic and acidic residues" evidence="6">
    <location>
        <begin position="275"/>
        <end position="294"/>
    </location>
</feature>
<dbReference type="EMBL" id="JABFTP020000185">
    <property type="protein sequence ID" value="KAL3287426.1"/>
    <property type="molecule type" value="Genomic_DNA"/>
</dbReference>
<dbReference type="Gene3D" id="1.20.920.10">
    <property type="entry name" value="Bromodomain-like"/>
    <property type="match status" value="1"/>
</dbReference>
<dbReference type="PRINTS" id="PR00503">
    <property type="entry name" value="BROMODOMAIN"/>
</dbReference>
<dbReference type="FunFam" id="3.40.50.300:FF:000061">
    <property type="entry name" value="ATPase family, AAA domain-containing 2"/>
    <property type="match status" value="1"/>
</dbReference>
<dbReference type="PROSITE" id="PS00674">
    <property type="entry name" value="AAA"/>
    <property type="match status" value="1"/>
</dbReference>
<dbReference type="GO" id="GO:0005524">
    <property type="term" value="F:ATP binding"/>
    <property type="evidence" value="ECO:0007669"/>
    <property type="project" value="UniProtKB-KW"/>
</dbReference>
<dbReference type="InterPro" id="IPR041569">
    <property type="entry name" value="AAA_lid_3"/>
</dbReference>
<dbReference type="Gene3D" id="1.10.8.60">
    <property type="match status" value="1"/>
</dbReference>
<dbReference type="Proteomes" id="UP001516400">
    <property type="component" value="Unassembled WGS sequence"/>
</dbReference>
<dbReference type="Pfam" id="PF17862">
    <property type="entry name" value="AAA_lid_3"/>
    <property type="match status" value="1"/>
</dbReference>
<feature type="region of interest" description="Disordered" evidence="6">
    <location>
        <begin position="1192"/>
        <end position="1247"/>
    </location>
</feature>
<evidence type="ECO:0000256" key="6">
    <source>
        <dbReference type="SAM" id="MobiDB-lite"/>
    </source>
</evidence>
<evidence type="ECO:0000256" key="2">
    <source>
        <dbReference type="ARBA" id="ARBA00022741"/>
    </source>
</evidence>
<dbReference type="InterPro" id="IPR003960">
    <property type="entry name" value="ATPase_AAA_CS"/>
</dbReference>